<sequence length="306" mass="33843">MPTWARTLRETSITEPDLRIAYGQQLTFVRRFRTAEYLTVRLLLPARLHPPVIAAVAFMHETDERIDTGTREARGTALESWTSATRAVLDGATTTDATLRALGDAATRHPDLRQSVEAFLRGARHEVEYTGFDTEDELQSYVDGYALPAFMLLVCLLERGDATEDEVFVRCCRDLIEAMQRIDFLDDLAEDAAQGQVGIPGEDLERHGLSVAALRSPTDAVRARLGQLVQEQIELTRPRLSTSGQLVSLVPPGTRPFVTALLQVQELRLVALSRKGGELADGGARPSVPALLGVLARQYRAVRRTR</sequence>
<dbReference type="PANTHER" id="PTHR31480">
    <property type="entry name" value="BIFUNCTIONAL LYCOPENE CYCLASE/PHYTOENE SYNTHASE"/>
    <property type="match status" value="1"/>
</dbReference>
<reference evidence="1" key="1">
    <citation type="submission" date="2022-10" db="EMBL/GenBank/DDBJ databases">
        <title>The complete genomes of actinobacterial strains from the NBC collection.</title>
        <authorList>
            <person name="Joergensen T.S."/>
            <person name="Alvarez Arevalo M."/>
            <person name="Sterndorff E.B."/>
            <person name="Faurdal D."/>
            <person name="Vuksanovic O."/>
            <person name="Mourched A.-S."/>
            <person name="Charusanti P."/>
            <person name="Shaw S."/>
            <person name="Blin K."/>
            <person name="Weber T."/>
        </authorList>
    </citation>
    <scope>NUCLEOTIDE SEQUENCE</scope>
    <source>
        <strain evidence="1">NBC_01393</strain>
    </source>
</reference>
<dbReference type="Pfam" id="PF00494">
    <property type="entry name" value="SQS_PSY"/>
    <property type="match status" value="1"/>
</dbReference>
<name>A0AAU3I8D4_9ACTN</name>
<dbReference type="EMBL" id="CP109546">
    <property type="protein sequence ID" value="WTZ13864.1"/>
    <property type="molecule type" value="Genomic_DNA"/>
</dbReference>
<organism evidence="1">
    <name type="scientific">Streptomyces sp. NBC_01393</name>
    <dbReference type="NCBI Taxonomy" id="2903851"/>
    <lineage>
        <taxon>Bacteria</taxon>
        <taxon>Bacillati</taxon>
        <taxon>Actinomycetota</taxon>
        <taxon>Actinomycetes</taxon>
        <taxon>Kitasatosporales</taxon>
        <taxon>Streptomycetaceae</taxon>
        <taxon>Streptomyces</taxon>
    </lineage>
</organism>
<gene>
    <name evidence="1" type="ORF">OG699_41355</name>
</gene>
<dbReference type="GO" id="GO:0016765">
    <property type="term" value="F:transferase activity, transferring alkyl or aryl (other than methyl) groups"/>
    <property type="evidence" value="ECO:0007669"/>
    <property type="project" value="UniProtKB-ARBA"/>
</dbReference>
<dbReference type="InterPro" id="IPR008949">
    <property type="entry name" value="Isoprenoid_synthase_dom_sf"/>
</dbReference>
<dbReference type="Gene3D" id="1.10.600.10">
    <property type="entry name" value="Farnesyl Diphosphate Synthase"/>
    <property type="match status" value="1"/>
</dbReference>
<dbReference type="InterPro" id="IPR002060">
    <property type="entry name" value="Squ/phyt_synthse"/>
</dbReference>
<accession>A0AAU3I8D4</accession>
<dbReference type="SUPFAM" id="SSF48576">
    <property type="entry name" value="Terpenoid synthases"/>
    <property type="match status" value="1"/>
</dbReference>
<dbReference type="AlphaFoldDB" id="A0AAU3I8D4"/>
<protein>
    <submittedName>
        <fullName evidence="1">Squalene/phytoene synthase family protein</fullName>
    </submittedName>
</protein>
<proteinExistence type="predicted"/>
<evidence type="ECO:0000313" key="1">
    <source>
        <dbReference type="EMBL" id="WTZ13864.1"/>
    </source>
</evidence>